<dbReference type="Gene3D" id="1.10.8.10">
    <property type="entry name" value="DNA helicase RuvA subunit, C-terminal domain"/>
    <property type="match status" value="1"/>
</dbReference>
<keyword evidence="1" id="KW-0175">Coiled coil</keyword>
<dbReference type="PANTHER" id="PTHR24006">
    <property type="entry name" value="UBIQUITIN CARBOXYL-TERMINAL HYDROLASE"/>
    <property type="match status" value="1"/>
</dbReference>
<dbReference type="Gene3D" id="3.90.70.10">
    <property type="entry name" value="Cysteine proteinases"/>
    <property type="match status" value="1"/>
</dbReference>
<dbReference type="SUPFAM" id="SSF46934">
    <property type="entry name" value="UBA-like"/>
    <property type="match status" value="1"/>
</dbReference>
<dbReference type="GO" id="GO:0016579">
    <property type="term" value="P:protein deubiquitination"/>
    <property type="evidence" value="ECO:0007669"/>
    <property type="project" value="InterPro"/>
</dbReference>
<evidence type="ECO:0000256" key="1">
    <source>
        <dbReference type="SAM" id="Coils"/>
    </source>
</evidence>
<dbReference type="InterPro" id="IPR050164">
    <property type="entry name" value="Peptidase_C19"/>
</dbReference>
<dbReference type="PROSITE" id="PS00973">
    <property type="entry name" value="USP_2"/>
    <property type="match status" value="1"/>
</dbReference>
<organism evidence="5">
    <name type="scientific">Arcella intermedia</name>
    <dbReference type="NCBI Taxonomy" id="1963864"/>
    <lineage>
        <taxon>Eukaryota</taxon>
        <taxon>Amoebozoa</taxon>
        <taxon>Tubulinea</taxon>
        <taxon>Elardia</taxon>
        <taxon>Arcellinida</taxon>
        <taxon>Sphaerothecina</taxon>
        <taxon>Arcellidae</taxon>
        <taxon>Arcella</taxon>
    </lineage>
</organism>
<evidence type="ECO:0000259" key="3">
    <source>
        <dbReference type="PROSITE" id="PS50235"/>
    </source>
</evidence>
<dbReference type="SUPFAM" id="SSF54001">
    <property type="entry name" value="Cysteine proteinases"/>
    <property type="match status" value="1"/>
</dbReference>
<dbReference type="InterPro" id="IPR009060">
    <property type="entry name" value="UBA-like_sf"/>
</dbReference>
<feature type="compositionally biased region" description="Basic and acidic residues" evidence="2">
    <location>
        <begin position="1018"/>
        <end position="1028"/>
    </location>
</feature>
<dbReference type="FunFam" id="3.90.70.10:FF:000022">
    <property type="entry name" value="Ubiquitin carboxyl-terminal hydrolase 24"/>
    <property type="match status" value="1"/>
</dbReference>
<name>A0A6B2KX63_9EUKA</name>
<dbReference type="InterPro" id="IPR003892">
    <property type="entry name" value="CUE"/>
</dbReference>
<dbReference type="GO" id="GO:0043130">
    <property type="term" value="F:ubiquitin binding"/>
    <property type="evidence" value="ECO:0007669"/>
    <property type="project" value="InterPro"/>
</dbReference>
<dbReference type="SMART" id="SM00546">
    <property type="entry name" value="CUE"/>
    <property type="match status" value="1"/>
</dbReference>
<evidence type="ECO:0008006" key="6">
    <source>
        <dbReference type="Google" id="ProtNLM"/>
    </source>
</evidence>
<dbReference type="GO" id="GO:0004843">
    <property type="term" value="F:cysteine-type deubiquitinase activity"/>
    <property type="evidence" value="ECO:0007669"/>
    <property type="project" value="InterPro"/>
</dbReference>
<dbReference type="PROSITE" id="PS50235">
    <property type="entry name" value="USP_3"/>
    <property type="match status" value="1"/>
</dbReference>
<dbReference type="InterPro" id="IPR038765">
    <property type="entry name" value="Papain-like_cys_pep_sf"/>
</dbReference>
<evidence type="ECO:0000259" key="4">
    <source>
        <dbReference type="PROSITE" id="PS51140"/>
    </source>
</evidence>
<dbReference type="Pfam" id="PF00443">
    <property type="entry name" value="UCH"/>
    <property type="match status" value="1"/>
</dbReference>
<dbReference type="PROSITE" id="PS51140">
    <property type="entry name" value="CUE"/>
    <property type="match status" value="1"/>
</dbReference>
<accession>A0A6B2KX63</accession>
<proteinExistence type="predicted"/>
<dbReference type="InterPro" id="IPR018200">
    <property type="entry name" value="USP_CS"/>
</dbReference>
<dbReference type="GO" id="GO:0005829">
    <property type="term" value="C:cytosol"/>
    <property type="evidence" value="ECO:0007669"/>
    <property type="project" value="TreeGrafter"/>
</dbReference>
<dbReference type="GO" id="GO:0005634">
    <property type="term" value="C:nucleus"/>
    <property type="evidence" value="ECO:0007669"/>
    <property type="project" value="TreeGrafter"/>
</dbReference>
<dbReference type="EMBL" id="GIBP01000262">
    <property type="protein sequence ID" value="NDV29231.1"/>
    <property type="molecule type" value="Transcribed_RNA"/>
</dbReference>
<dbReference type="AlphaFoldDB" id="A0A6B2KX63"/>
<sequence>MGATCYMNSLLQQFFTIPSFKQGILEAVPANPLDEKEPQMLIELQRLFTFLQESEMKSYNLTEFAKTYKVDGRPISFTVQQDVDEFMNVMSSELETQLKGTPAVTIFKDHFGVVLANEIKSIEPEFPYFSETPEEFLRIPLEVKHNSDIYQALDVFVASDKLEGDNAYTCEKYNRKLNATKGYCIKELSNYLIFNLKRFEFDFTNNRRLKLNDYFSFPNRLNMKPWTQEGLREKNNQTVEESTVKRPDNYYEYELCGVLVHFGTSESGHYYSYIRQKRDDGSVNWYEFNDSTVQPFNINNLEKECFGGSEEGDVWDSSKNRTVHSVRPREKSAYMLFYQRVNPISTSKEPKKTEIPKPTLDRIKKVHKENAHFLQDRLFFDPSYFDFMISFARIIPTRPSEVSRIHLNIVYKYIMDILCRATEKTTLFHWIPLLRRIFSIMPVAAADFLTFVLLPFPRSSQRKLSVSFNTPLDSDENIMKQMLLECPHETTRVAVLDMITSALANVVPEEIPPRSNIWGRANETIDSPHDLINVSFSCQLINSWFTMVDASRFVWKKFKQYWELIRNFALMGFHPRNYLRSNGILKELKCYFVHQSRSGFRRPDIMDSEHFPDLRDLYEIMEIIICSCRTEREVSALAVDEDFYRTPYSFTGKLLPQLNIEERMEFFDREFFTSLIETDYNGPSMSRIVCHVSYECNARTQFVIYQLLSIAKFKIQLFVRQAGPLLSLQDSLTPKRIQWLLCPHKFTLQGMMHSSLGLLGLVKEEPHYTIYLIYVLLHFITKSRYSEHPQIYEYVKSKIFEVQMMKDHIQSELQSKKQPLPEPIDEGAYKEIEDKIQASLPRKNQYTITLEQLYLLICKFIDEVAMGTMAEWEKREKSHLHQIEILRSEYEKLRLETGQLEKQLRDVIEKSKHEPIVTETTGAIVPIGPVMDITPEADTRMSYPAPDEEMQIITITDGPEPADLPEKIKNLSELFPNLSDSIIRIALQSNHWDVDQTCLQLFDDSAVEQYKRQYKRKDRPEDTEPETNKHHRIATQ</sequence>
<feature type="domain" description="CUE" evidence="4">
    <location>
        <begin position="963"/>
        <end position="1006"/>
    </location>
</feature>
<reference evidence="5" key="1">
    <citation type="journal article" date="2020" name="J. Eukaryot. Microbiol.">
        <title>De novo Sequencing, Assembly and Annotation of the Transcriptome for the Free-Living Testate Amoeba Arcella intermedia.</title>
        <authorList>
            <person name="Ribeiro G.M."/>
            <person name="Porfirio-Sousa A.L."/>
            <person name="Maurer-Alcala X.X."/>
            <person name="Katz L.A."/>
            <person name="Lahr D.J.G."/>
        </authorList>
    </citation>
    <scope>NUCLEOTIDE SEQUENCE</scope>
</reference>
<feature type="region of interest" description="Disordered" evidence="2">
    <location>
        <begin position="1012"/>
        <end position="1036"/>
    </location>
</feature>
<evidence type="ECO:0000256" key="2">
    <source>
        <dbReference type="SAM" id="MobiDB-lite"/>
    </source>
</evidence>
<evidence type="ECO:0000313" key="5">
    <source>
        <dbReference type="EMBL" id="NDV29231.1"/>
    </source>
</evidence>
<dbReference type="CDD" id="cd14279">
    <property type="entry name" value="CUE"/>
    <property type="match status" value="1"/>
</dbReference>
<dbReference type="Pfam" id="PF02845">
    <property type="entry name" value="CUE"/>
    <property type="match status" value="1"/>
</dbReference>
<dbReference type="InterPro" id="IPR028889">
    <property type="entry name" value="USP"/>
</dbReference>
<feature type="domain" description="USP" evidence="3">
    <location>
        <begin position="1"/>
        <end position="341"/>
    </location>
</feature>
<feature type="coiled-coil region" evidence="1">
    <location>
        <begin position="883"/>
        <end position="910"/>
    </location>
</feature>
<protein>
    <recommendedName>
        <fullName evidence="6">USP domain-containing protein</fullName>
    </recommendedName>
</protein>
<dbReference type="InterPro" id="IPR001394">
    <property type="entry name" value="Peptidase_C19_UCH"/>
</dbReference>